<dbReference type="SUPFAM" id="SSF53474">
    <property type="entry name" value="alpha/beta-Hydrolases"/>
    <property type="match status" value="1"/>
</dbReference>
<dbReference type="PANTHER" id="PTHR10039">
    <property type="entry name" value="AMELOGENIN"/>
    <property type="match status" value="1"/>
</dbReference>
<dbReference type="AlphaFoldDB" id="A0A1E1LQ46"/>
<name>A0A1E1LQ46_9HELO</name>
<evidence type="ECO:0000313" key="4">
    <source>
        <dbReference type="EMBL" id="CZT11979.1"/>
    </source>
</evidence>
<dbReference type="InterPro" id="IPR029058">
    <property type="entry name" value="AB_hydrolase_fold"/>
</dbReference>
<dbReference type="PANTHER" id="PTHR10039:SF16">
    <property type="entry name" value="GPI INOSITOL-DEACYLASE"/>
    <property type="match status" value="1"/>
</dbReference>
<dbReference type="Proteomes" id="UP000178129">
    <property type="component" value="Unassembled WGS sequence"/>
</dbReference>
<protein>
    <recommendedName>
        <fullName evidence="3">Nephrocystin 3-like N-terminal domain-containing protein</fullName>
    </recommendedName>
</protein>
<organism evidence="4 5">
    <name type="scientific">Rhynchosporium graminicola</name>
    <dbReference type="NCBI Taxonomy" id="2792576"/>
    <lineage>
        <taxon>Eukaryota</taxon>
        <taxon>Fungi</taxon>
        <taxon>Dikarya</taxon>
        <taxon>Ascomycota</taxon>
        <taxon>Pezizomycotina</taxon>
        <taxon>Leotiomycetes</taxon>
        <taxon>Helotiales</taxon>
        <taxon>Ploettnerulaceae</taxon>
        <taxon>Rhynchosporium</taxon>
    </lineage>
</organism>
<keyword evidence="5" id="KW-1185">Reference proteome</keyword>
<dbReference type="Gene3D" id="3.40.50.1820">
    <property type="entry name" value="alpha/beta hydrolase"/>
    <property type="match status" value="1"/>
</dbReference>
<comment type="caution">
    <text evidence="4">The sequence shown here is derived from an EMBL/GenBank/DDBJ whole genome shotgun (WGS) entry which is preliminary data.</text>
</comment>
<evidence type="ECO:0000256" key="1">
    <source>
        <dbReference type="ARBA" id="ARBA00022737"/>
    </source>
</evidence>
<evidence type="ECO:0000256" key="2">
    <source>
        <dbReference type="SAM" id="MobiDB-lite"/>
    </source>
</evidence>
<feature type="region of interest" description="Disordered" evidence="2">
    <location>
        <begin position="52"/>
        <end position="71"/>
    </location>
</feature>
<feature type="compositionally biased region" description="Basic and acidic residues" evidence="2">
    <location>
        <begin position="52"/>
        <end position="61"/>
    </location>
</feature>
<proteinExistence type="predicted"/>
<reference evidence="5" key="1">
    <citation type="submission" date="2016-03" db="EMBL/GenBank/DDBJ databases">
        <authorList>
            <person name="Ploux O."/>
        </authorList>
    </citation>
    <scope>NUCLEOTIDE SEQUENCE [LARGE SCALE GENOMIC DNA]</scope>
    <source>
        <strain evidence="5">UK7</strain>
    </source>
</reference>
<feature type="domain" description="Nephrocystin 3-like N-terminal" evidence="3">
    <location>
        <begin position="444"/>
        <end position="537"/>
    </location>
</feature>
<accession>A0A1E1LQ46</accession>
<evidence type="ECO:0000259" key="3">
    <source>
        <dbReference type="Pfam" id="PF24883"/>
    </source>
</evidence>
<dbReference type="InParanoid" id="A0A1E1LQ46"/>
<evidence type="ECO:0000313" key="5">
    <source>
        <dbReference type="Proteomes" id="UP000178129"/>
    </source>
</evidence>
<gene>
    <name evidence="4" type="ORF">RCO7_07986</name>
</gene>
<dbReference type="InterPro" id="IPR056884">
    <property type="entry name" value="NPHP3-like_N"/>
</dbReference>
<dbReference type="Pfam" id="PF24883">
    <property type="entry name" value="NPHP3_N"/>
    <property type="match status" value="1"/>
</dbReference>
<sequence length="810" mass="90800">MSSHPDTSLITSALGILSFLRNFKNLKRNRESVLQSSEPSPASADAFLKLQDQEEERRRASEPTIATNSPLSQQEVAPIAPLLQHQITPGSSFSRVRPRLYSLSTSRPQVEDPDGLSLVHDCDAPLADLIFVHGLGGSSRKTWSFERDIKNFWPPWLGTERGFLNTRIFLFGYNAHFVRKYQFKHPRLRKGPSVSSTHHPMIFVVHSMGGLVLKKAYIIGKTDEQFAGMMKQTYGIVFLGTPHRGSNLAVTLNNILRASPALSAKIYINEIDKDSTTISDINEQFRNICGGLNLVSFHETLETSIGLTKAMVVERDSAILGYPGEISAPLRADHHGLTKFKDRADVDYRDVRNVLRSFLRKIQNPETPPGAASPVTCAVSLDQLLGIKIISDDLDAIKQRRSPHSCQWILRKPSFRDWAEELYEEGPKLYWITGPPTVGKLLYQALSSIAIQVAEVHEGFKAALVTAFLKNGMSFVSQKYQVIWEKIFEGILFCIKFDEPLFWVLDGVDEAESPGTICDLMININSATPIKILLVSRPTRDLTSALSTCKYLHHEPIHTKDTADDIQAHVHKRVARIIPEDIKDQRAQVIESILSKANGSFLWVELALERVDDNWYTPDDIHRALDGIPTGMDKIYSRMAESVASQDTDELPIALDAEFNFGNTRNLEEAIVDVCGNFVVVKHSKVALIHQTARAFLVEERAQTSISIDRHKCHEYMAIVCMNFLSNASKWKEKFSFAQDAISTSGQQSPSHVLLLEPFLWYATTYWASHVSCAPANLAESKDLELAVFEFLDKHALLWINAIALGGNLR</sequence>
<dbReference type="EMBL" id="FJUW01000066">
    <property type="protein sequence ID" value="CZT11979.1"/>
    <property type="molecule type" value="Genomic_DNA"/>
</dbReference>
<keyword evidence="1" id="KW-0677">Repeat</keyword>